<name>A0A1B0CKV8_LUTLO</name>
<evidence type="ECO:0000256" key="4">
    <source>
        <dbReference type="SAM" id="MobiDB-lite"/>
    </source>
</evidence>
<feature type="region of interest" description="Disordered" evidence="4">
    <location>
        <begin position="46"/>
        <end position="67"/>
    </location>
</feature>
<dbReference type="VEuPathDB" id="VectorBase:LLOJ005245"/>
<dbReference type="Gene3D" id="3.30.70.660">
    <property type="entry name" value="Pseudouridine synthase I, catalytic domain, C-terminal subdomain"/>
    <property type="match status" value="1"/>
</dbReference>
<proteinExistence type="inferred from homology"/>
<dbReference type="NCBIfam" id="TIGR00071">
    <property type="entry name" value="hisT_truA"/>
    <property type="match status" value="1"/>
</dbReference>
<keyword evidence="3" id="KW-0413">Isomerase</keyword>
<dbReference type="InterPro" id="IPR020094">
    <property type="entry name" value="TruA/RsuA/RluB/E/F_N"/>
</dbReference>
<comment type="similarity">
    <text evidence="1">Belongs to the tRNA pseudouridine synthase TruA family.</text>
</comment>
<dbReference type="PANTHER" id="PTHR11142:SF5">
    <property type="entry name" value="TRNA PSEUDOURIDINE(38_39) SYNTHASE"/>
    <property type="match status" value="1"/>
</dbReference>
<organism evidence="7 8">
    <name type="scientific">Lutzomyia longipalpis</name>
    <name type="common">Sand fly</name>
    <dbReference type="NCBI Taxonomy" id="7200"/>
    <lineage>
        <taxon>Eukaryota</taxon>
        <taxon>Metazoa</taxon>
        <taxon>Ecdysozoa</taxon>
        <taxon>Arthropoda</taxon>
        <taxon>Hexapoda</taxon>
        <taxon>Insecta</taxon>
        <taxon>Pterygota</taxon>
        <taxon>Neoptera</taxon>
        <taxon>Endopterygota</taxon>
        <taxon>Diptera</taxon>
        <taxon>Nematocera</taxon>
        <taxon>Psychodoidea</taxon>
        <taxon>Psychodidae</taxon>
        <taxon>Lutzomyia</taxon>
        <taxon>Lutzomyia</taxon>
    </lineage>
</organism>
<evidence type="ECO:0000313" key="8">
    <source>
        <dbReference type="Proteomes" id="UP000092461"/>
    </source>
</evidence>
<feature type="domain" description="Pseudouridine synthase I TruA alpha/beta" evidence="5">
    <location>
        <begin position="222"/>
        <end position="334"/>
    </location>
</feature>
<dbReference type="EMBL" id="GITU01007508">
    <property type="protein sequence ID" value="MBC1176211.1"/>
    <property type="molecule type" value="Transcribed_RNA"/>
</dbReference>
<evidence type="ECO:0000313" key="6">
    <source>
        <dbReference type="EMBL" id="MBC1176211.1"/>
    </source>
</evidence>
<dbReference type="InterPro" id="IPR020103">
    <property type="entry name" value="PsdUridine_synth_cat_dom_sf"/>
</dbReference>
<evidence type="ECO:0000256" key="3">
    <source>
        <dbReference type="ARBA" id="ARBA00023235"/>
    </source>
</evidence>
<evidence type="ECO:0000256" key="2">
    <source>
        <dbReference type="ARBA" id="ARBA00022694"/>
    </source>
</evidence>
<sequence>MTTNKEWTVNKRNKSLSQEELKEMSKEELIEKIIQLQSHNLQLRNIIQKRDPDGESSNDAASKKRKRKFDFSKSHRRHILLKFLYFGWDYQGYASQEDSTATIEYHLFKALERTCLIEKRESANYHRCGRTDKGVSAFSQTISIDVRSKFPPDEQMLPESIENELNYCVMLNQSLPVDIRCISWHPLTEPEFSARFNCQERIYRYFFPRGTLNIPAMEEGCSYLVGNHDFRNLCKMDVANGVVAFMRSIASARIRQVDNEKTSEDPHSMMFLEIRSNAFLWHQIRCIMAVLLLIGLNKEEPEVVRELLDIEKNPRKPQYSLASDIPLNLYETVFEGKDSWVYNQHTLERVVKDIETQWIFSSIKTTMMEEVAKDLRKVLEEKFNQYGETICCGEELLQGAKMRQYKKLLERSKGESLEDRIEHFIKKRRLNVNEVS</sequence>
<protein>
    <submittedName>
        <fullName evidence="6">Putative pseudouridylate synthase</fullName>
    </submittedName>
    <submittedName>
        <fullName evidence="7">tRNA pseudouridine synthase</fullName>
    </submittedName>
</protein>
<dbReference type="SUPFAM" id="SSF55120">
    <property type="entry name" value="Pseudouridine synthase"/>
    <property type="match status" value="1"/>
</dbReference>
<dbReference type="GO" id="GO:0009982">
    <property type="term" value="F:pseudouridine synthase activity"/>
    <property type="evidence" value="ECO:0007669"/>
    <property type="project" value="InterPro"/>
</dbReference>
<dbReference type="VEuPathDB" id="VectorBase:LLONM1_008889"/>
<dbReference type="GO" id="GO:0005737">
    <property type="term" value="C:cytoplasm"/>
    <property type="evidence" value="ECO:0007669"/>
    <property type="project" value="TreeGrafter"/>
</dbReference>
<dbReference type="InterPro" id="IPR020095">
    <property type="entry name" value="PsdUridine_synth_TruA_C"/>
</dbReference>
<keyword evidence="8" id="KW-1185">Reference proteome</keyword>
<dbReference type="GO" id="GO:0031119">
    <property type="term" value="P:tRNA pseudouridine synthesis"/>
    <property type="evidence" value="ECO:0007669"/>
    <property type="project" value="TreeGrafter"/>
</dbReference>
<dbReference type="PANTHER" id="PTHR11142">
    <property type="entry name" value="PSEUDOURIDYLATE SYNTHASE"/>
    <property type="match status" value="1"/>
</dbReference>
<dbReference type="GO" id="GO:0005634">
    <property type="term" value="C:nucleus"/>
    <property type="evidence" value="ECO:0007669"/>
    <property type="project" value="TreeGrafter"/>
</dbReference>
<keyword evidence="2" id="KW-0819">tRNA processing</keyword>
<dbReference type="HAMAP" id="MF_00171">
    <property type="entry name" value="TruA"/>
    <property type="match status" value="1"/>
</dbReference>
<dbReference type="AlphaFoldDB" id="A0A1B0CKV8"/>
<reference evidence="7" key="3">
    <citation type="submission" date="2020-05" db="UniProtKB">
        <authorList>
            <consortium name="EnsemblMetazoa"/>
        </authorList>
    </citation>
    <scope>IDENTIFICATION</scope>
    <source>
        <strain evidence="7">Jacobina</strain>
    </source>
</reference>
<evidence type="ECO:0000259" key="5">
    <source>
        <dbReference type="Pfam" id="PF01416"/>
    </source>
</evidence>
<dbReference type="Pfam" id="PF01416">
    <property type="entry name" value="PseudoU_synth_1"/>
    <property type="match status" value="1"/>
</dbReference>
<dbReference type="CDD" id="cd02569">
    <property type="entry name" value="PseudoU_synth_ScPus3"/>
    <property type="match status" value="1"/>
</dbReference>
<dbReference type="InterPro" id="IPR020097">
    <property type="entry name" value="PsdUridine_synth_TruA_a/b_dom"/>
</dbReference>
<reference evidence="6" key="2">
    <citation type="journal article" date="2020" name="BMC">
        <title>Leishmania infection induces a limited differential gene expression in the sand fly midgut.</title>
        <authorList>
            <person name="Coutinho-Abreu I.V."/>
            <person name="Serafim T.D."/>
            <person name="Meneses C."/>
            <person name="Kamhawi S."/>
            <person name="Oliveira F."/>
            <person name="Valenzuela J.G."/>
        </authorList>
    </citation>
    <scope>NUCLEOTIDE SEQUENCE</scope>
    <source>
        <strain evidence="6">Jacobina</strain>
        <tissue evidence="6">Midgut</tissue>
    </source>
</reference>
<dbReference type="GO" id="GO:1990481">
    <property type="term" value="P:mRNA pseudouridine synthesis"/>
    <property type="evidence" value="ECO:0007669"/>
    <property type="project" value="TreeGrafter"/>
</dbReference>
<dbReference type="Proteomes" id="UP000092461">
    <property type="component" value="Unassembled WGS sequence"/>
</dbReference>
<dbReference type="EnsemblMetazoa" id="LLOJ005245-RA">
    <property type="protein sequence ID" value="LLOJ005245-PA"/>
    <property type="gene ID" value="LLOJ005245"/>
</dbReference>
<dbReference type="EMBL" id="AJWK01016666">
    <property type="status" value="NOT_ANNOTATED_CDS"/>
    <property type="molecule type" value="Genomic_DNA"/>
</dbReference>
<evidence type="ECO:0000313" key="7">
    <source>
        <dbReference type="EnsemblMetazoa" id="LLOJ005245-PA"/>
    </source>
</evidence>
<dbReference type="InterPro" id="IPR001406">
    <property type="entry name" value="PsdUridine_synth_TruA"/>
</dbReference>
<dbReference type="Gene3D" id="3.30.70.580">
    <property type="entry name" value="Pseudouridine synthase I, catalytic domain, N-terminal subdomain"/>
    <property type="match status" value="1"/>
</dbReference>
<reference evidence="8" key="1">
    <citation type="submission" date="2012-05" db="EMBL/GenBank/DDBJ databases">
        <title>Whole Genome Assembly of Lutzomyia longipalpis.</title>
        <authorList>
            <person name="Richards S."/>
            <person name="Qu C."/>
            <person name="Dillon R."/>
            <person name="Worley K."/>
            <person name="Scherer S."/>
            <person name="Batterton M."/>
            <person name="Taylor A."/>
            <person name="Hawes A."/>
            <person name="Hernandez B."/>
            <person name="Kovar C."/>
            <person name="Mandapat C."/>
            <person name="Pham C."/>
            <person name="Qu C."/>
            <person name="Jing C."/>
            <person name="Bess C."/>
            <person name="Bandaranaike D."/>
            <person name="Ngo D."/>
            <person name="Ongeri F."/>
            <person name="Arias F."/>
            <person name="Lara F."/>
            <person name="Weissenberger G."/>
            <person name="Kamau G."/>
            <person name="Han H."/>
            <person name="Shen H."/>
            <person name="Dinh H."/>
            <person name="Khalil I."/>
            <person name="Jones J."/>
            <person name="Shafer J."/>
            <person name="Jayaseelan J."/>
            <person name="Quiroz J."/>
            <person name="Blankenburg K."/>
            <person name="Nguyen L."/>
            <person name="Jackson L."/>
            <person name="Francisco L."/>
            <person name="Tang L.-Y."/>
            <person name="Pu L.-L."/>
            <person name="Perales L."/>
            <person name="Lorensuhewa L."/>
            <person name="Munidasa M."/>
            <person name="Coyle M."/>
            <person name="Taylor M."/>
            <person name="Puazo M."/>
            <person name="Firestine M."/>
            <person name="Scheel M."/>
            <person name="Javaid M."/>
            <person name="Wang M."/>
            <person name="Li M."/>
            <person name="Tabassum N."/>
            <person name="Saada N."/>
            <person name="Osuji N."/>
            <person name="Aqrawi P."/>
            <person name="Fu Q."/>
            <person name="Thornton R."/>
            <person name="Raj R."/>
            <person name="Goodspeed R."/>
            <person name="Mata R."/>
            <person name="Najjar R."/>
            <person name="Gubbala S."/>
            <person name="Lee S."/>
            <person name="Denson S."/>
            <person name="Patil S."/>
            <person name="Macmil S."/>
            <person name="Qi S."/>
            <person name="Matskevitch T."/>
            <person name="Palculict T."/>
            <person name="Mathew T."/>
            <person name="Vee V."/>
            <person name="Velamala V."/>
            <person name="Korchina V."/>
            <person name="Cai W."/>
            <person name="Liu W."/>
            <person name="Dai W."/>
            <person name="Zou X."/>
            <person name="Zhu Y."/>
            <person name="Zhang Y."/>
            <person name="Wu Y.-Q."/>
            <person name="Xin Y."/>
            <person name="Nazarath L."/>
            <person name="Kovar C."/>
            <person name="Han Y."/>
            <person name="Muzny D."/>
            <person name="Gibbs R."/>
        </authorList>
    </citation>
    <scope>NUCLEOTIDE SEQUENCE [LARGE SCALE GENOMIC DNA]</scope>
    <source>
        <strain evidence="8">Jacobina</strain>
    </source>
</reference>
<dbReference type="GO" id="GO:0003723">
    <property type="term" value="F:RNA binding"/>
    <property type="evidence" value="ECO:0007669"/>
    <property type="project" value="InterPro"/>
</dbReference>
<dbReference type="InterPro" id="IPR041707">
    <property type="entry name" value="Pus3-like"/>
</dbReference>
<evidence type="ECO:0000256" key="1">
    <source>
        <dbReference type="ARBA" id="ARBA00009375"/>
    </source>
</evidence>
<accession>A0A1B0CKV8</accession>
<dbReference type="FunFam" id="3.30.70.580:FF:000007">
    <property type="entry name" value="tRNA pseudouridine synthase"/>
    <property type="match status" value="1"/>
</dbReference>